<protein>
    <submittedName>
        <fullName evidence="3">5'-nucleotidase, lipoprotein e(P4) family</fullName>
    </submittedName>
</protein>
<reference evidence="3 4" key="1">
    <citation type="submission" date="2019-01" db="EMBL/GenBank/DDBJ databases">
        <authorList>
            <consortium name="Pathogen Informatics"/>
        </authorList>
    </citation>
    <scope>NUCLEOTIDE SEQUENCE [LARGE SCALE GENOMIC DNA]</scope>
    <source>
        <strain evidence="3 4">NCTC10184</strain>
    </source>
</reference>
<dbReference type="InterPro" id="IPR036412">
    <property type="entry name" value="HAD-like_sf"/>
</dbReference>
<dbReference type="InterPro" id="IPR005519">
    <property type="entry name" value="Acid_phosphat_B-like"/>
</dbReference>
<keyword evidence="3" id="KW-0449">Lipoprotein</keyword>
<proteinExistence type="predicted"/>
<dbReference type="InterPro" id="IPR023214">
    <property type="entry name" value="HAD_sf"/>
</dbReference>
<dbReference type="RefSeq" id="WP_129623104.1">
    <property type="nucleotide sequence ID" value="NZ_LR215043.1"/>
</dbReference>
<dbReference type="EMBL" id="LR215043">
    <property type="protein sequence ID" value="VEU78269.1"/>
    <property type="molecule type" value="Genomic_DNA"/>
</dbReference>
<accession>A0A449BAP7</accession>
<dbReference type="OrthoDB" id="395856at2"/>
<dbReference type="SUPFAM" id="SSF56784">
    <property type="entry name" value="HAD-like"/>
    <property type="match status" value="1"/>
</dbReference>
<sequence length="468" mass="52929">MKFKKLILTGSTVLAGALPFTMIACNNSKPDQDINAQFASLSNDEKKRFITDAISEFELENDAKADLINTILKDAGTYGAVIWYIKSVESYLGKVQAYEQAKFGLDNLRKPADTVSTPESTDSIVQFDWSQNFNTAQKVDDPASDKVIPVVFMDIDETVLQNDYTEAYAMLNGGFKTEVKETFDAKGFRREVPGAVDFINYTQEHGALVMYNSDTNLSKTTLEGIKKNLKALGVKYVADFQFWMRGAMPYTPKNAADLTDEKTKNLSADEAKALAKNTTFTKEFNKTPWKAWENWKVAEAIGRSIYKNDRMNAVDNNTNGWDFNQTDNKSGKNVKLKVVMKIGDNFNDFFDRRTKGLSNEDRKKVYLEETNGALMKLFALGGSKGLSFDYESAQKDDFDDKNKLKDPKKFWKNLSYNQAYVMIPGNAEYGGWAEPYGYGEFKKFYEAMKKIAETPDYQKAPTDNKPIL</sequence>
<organism evidence="3 4">
    <name type="scientific">Mycoplasmopsis columbinasalis</name>
    <dbReference type="NCBI Taxonomy" id="114880"/>
    <lineage>
        <taxon>Bacteria</taxon>
        <taxon>Bacillati</taxon>
        <taxon>Mycoplasmatota</taxon>
        <taxon>Mycoplasmoidales</taxon>
        <taxon>Metamycoplasmataceae</taxon>
        <taxon>Mycoplasmopsis</taxon>
    </lineage>
</organism>
<dbReference type="Pfam" id="PF03767">
    <property type="entry name" value="Acid_phosphat_B"/>
    <property type="match status" value="1"/>
</dbReference>
<dbReference type="KEGG" id="mcob:NCTC10184_00508"/>
<dbReference type="PROSITE" id="PS51257">
    <property type="entry name" value="PROKAR_LIPOPROTEIN"/>
    <property type="match status" value="1"/>
</dbReference>
<feature type="chain" id="PRO_5019051892" evidence="2">
    <location>
        <begin position="25"/>
        <end position="468"/>
    </location>
</feature>
<feature type="signal peptide" evidence="2">
    <location>
        <begin position="1"/>
        <end position="24"/>
    </location>
</feature>
<gene>
    <name evidence="3" type="ORF">NCTC10184_00508</name>
</gene>
<dbReference type="Proteomes" id="UP000290876">
    <property type="component" value="Chromosome"/>
</dbReference>
<dbReference type="Gene3D" id="3.40.50.1000">
    <property type="entry name" value="HAD superfamily/HAD-like"/>
    <property type="match status" value="1"/>
</dbReference>
<dbReference type="AlphaFoldDB" id="A0A449BAP7"/>
<evidence type="ECO:0000313" key="3">
    <source>
        <dbReference type="EMBL" id="VEU78269.1"/>
    </source>
</evidence>
<evidence type="ECO:0000313" key="4">
    <source>
        <dbReference type="Proteomes" id="UP000290876"/>
    </source>
</evidence>
<evidence type="ECO:0000256" key="2">
    <source>
        <dbReference type="SAM" id="SignalP"/>
    </source>
</evidence>
<keyword evidence="1 2" id="KW-0732">Signal</keyword>
<name>A0A449BAP7_9BACT</name>
<evidence type="ECO:0000256" key="1">
    <source>
        <dbReference type="ARBA" id="ARBA00022729"/>
    </source>
</evidence>
<keyword evidence="4" id="KW-1185">Reference proteome</keyword>